<dbReference type="InParanoid" id="A0A067NVJ8"/>
<evidence type="ECO:0000313" key="3">
    <source>
        <dbReference type="Proteomes" id="UP000027073"/>
    </source>
</evidence>
<dbReference type="VEuPathDB" id="FungiDB:PLEOSDRAFT_1036105"/>
<name>A0A067NVJ8_PLEO1</name>
<organism evidence="2 3">
    <name type="scientific">Pleurotus ostreatus (strain PC15)</name>
    <name type="common">Oyster mushroom</name>
    <dbReference type="NCBI Taxonomy" id="1137138"/>
    <lineage>
        <taxon>Eukaryota</taxon>
        <taxon>Fungi</taxon>
        <taxon>Dikarya</taxon>
        <taxon>Basidiomycota</taxon>
        <taxon>Agaricomycotina</taxon>
        <taxon>Agaricomycetes</taxon>
        <taxon>Agaricomycetidae</taxon>
        <taxon>Agaricales</taxon>
        <taxon>Pleurotineae</taxon>
        <taxon>Pleurotaceae</taxon>
        <taxon>Pleurotus</taxon>
    </lineage>
</organism>
<dbReference type="HOGENOM" id="CLU_045837_1_0_1"/>
<dbReference type="Proteomes" id="UP000027073">
    <property type="component" value="Unassembled WGS sequence"/>
</dbReference>
<dbReference type="OrthoDB" id="1028014at2759"/>
<evidence type="ECO:0000256" key="1">
    <source>
        <dbReference type="SAM" id="MobiDB-lite"/>
    </source>
</evidence>
<sequence length="397" mass="44146">MPVTRRQAALKQGKEKDKSDGTTQTKVEENDEVQVGDKRQVGNANELEGEVEPPMKKNKAEEDEEDDKPTVSFIRHTGYSGTIERGHIYFFYRPRVEMEEAHSIDDVQRLHMLLVPRPPKFSVLDGEKPKLDRDDAEDDDMAVLQEGADAVPAKATLDTFEKHYRLITIGKKALPHPEVTSRRERVFWAAVTAVGDDLHSLEKGLRAKSYETKTRGTRHKEASRLAARGVYAIVNNEPSVPSKAATHLGFFISHPEKMGEVQQALGIQKASSFVLQVKNPLAPNTGGLRTPSSKQVNYPESIMKSVFGQGTKGRESYGLRFVDCQTIELLEYEGAELLLIASRSGEEGVETSLGGGRGEALEQLEESEASESIGEIFRELALDQDEFPQDALKGEWI</sequence>
<feature type="region of interest" description="Disordered" evidence="1">
    <location>
        <begin position="1"/>
        <end position="75"/>
    </location>
</feature>
<protein>
    <submittedName>
        <fullName evidence="2">Uncharacterized protein</fullName>
    </submittedName>
</protein>
<gene>
    <name evidence="2" type="ORF">PLEOSDRAFT_1036105</name>
</gene>
<reference evidence="3" key="1">
    <citation type="journal article" date="2014" name="Proc. Natl. Acad. Sci. U.S.A.">
        <title>Extensive sampling of basidiomycete genomes demonstrates inadequacy of the white-rot/brown-rot paradigm for wood decay fungi.</title>
        <authorList>
            <person name="Riley R."/>
            <person name="Salamov A.A."/>
            <person name="Brown D.W."/>
            <person name="Nagy L.G."/>
            <person name="Floudas D."/>
            <person name="Held B.W."/>
            <person name="Levasseur A."/>
            <person name="Lombard V."/>
            <person name="Morin E."/>
            <person name="Otillar R."/>
            <person name="Lindquist E.A."/>
            <person name="Sun H."/>
            <person name="LaButti K.M."/>
            <person name="Schmutz J."/>
            <person name="Jabbour D."/>
            <person name="Luo H."/>
            <person name="Baker S.E."/>
            <person name="Pisabarro A.G."/>
            <person name="Walton J.D."/>
            <person name="Blanchette R.A."/>
            <person name="Henrissat B."/>
            <person name="Martin F."/>
            <person name="Cullen D."/>
            <person name="Hibbett D.S."/>
            <person name="Grigoriev I.V."/>
        </authorList>
    </citation>
    <scope>NUCLEOTIDE SEQUENCE [LARGE SCALE GENOMIC DNA]</scope>
    <source>
        <strain evidence="3">PC15</strain>
    </source>
</reference>
<dbReference type="PANTHER" id="PTHR34776">
    <property type="entry name" value="F17F16.3 PROTEIN"/>
    <property type="match status" value="1"/>
</dbReference>
<accession>A0A067NVJ8</accession>
<dbReference type="PANTHER" id="PTHR34776:SF1">
    <property type="entry name" value="F17F16.3 PROTEIN"/>
    <property type="match status" value="1"/>
</dbReference>
<proteinExistence type="predicted"/>
<dbReference type="EMBL" id="KL198006">
    <property type="protein sequence ID" value="KDQ31030.1"/>
    <property type="molecule type" value="Genomic_DNA"/>
</dbReference>
<evidence type="ECO:0000313" key="2">
    <source>
        <dbReference type="EMBL" id="KDQ31030.1"/>
    </source>
</evidence>
<dbReference type="AlphaFoldDB" id="A0A067NVJ8"/>
<dbReference type="STRING" id="1137138.A0A067NVJ8"/>